<dbReference type="KEGG" id="sbw:TGUWTKB_0510"/>
<dbReference type="AlphaFoldDB" id="A0A090ARC7"/>
<gene>
    <name evidence="15" type="primary">mntR</name>
    <name evidence="15" type="ORF">TGUWTKB_0510</name>
</gene>
<keyword evidence="8" id="KW-0238">DNA-binding</keyword>
<evidence type="ECO:0000256" key="5">
    <source>
        <dbReference type="ARBA" id="ARBA00022490"/>
    </source>
</evidence>
<keyword evidence="9" id="KW-0010">Activator</keyword>
<dbReference type="HOGENOM" id="CLU_069532_2_0_6"/>
<keyword evidence="16" id="KW-1185">Reference proteome</keyword>
<evidence type="ECO:0000259" key="14">
    <source>
        <dbReference type="PROSITE" id="PS50944"/>
    </source>
</evidence>
<dbReference type="RefSeq" id="WP_052459508.1">
    <property type="nucleotide sequence ID" value="NZ_AP014521.1"/>
</dbReference>
<organism evidence="15 16">
    <name type="scientific">Candidatus Tachikawaea gelatinosa</name>
    <dbReference type="NCBI Taxonomy" id="1410383"/>
    <lineage>
        <taxon>Bacteria</taxon>
        <taxon>Pseudomonadati</taxon>
        <taxon>Pseudomonadota</taxon>
        <taxon>Gammaproteobacteria</taxon>
        <taxon>Enterobacterales</taxon>
        <taxon>Enterobacteriaceae</taxon>
        <taxon>Candidatus Tachikawaea</taxon>
    </lineage>
</organism>
<evidence type="ECO:0000256" key="9">
    <source>
        <dbReference type="ARBA" id="ARBA00023159"/>
    </source>
</evidence>
<dbReference type="InterPro" id="IPR050536">
    <property type="entry name" value="DtxR_MntR_Metal-Reg"/>
</dbReference>
<comment type="similarity">
    <text evidence="2">Belongs to the DtxR/MntR family.</text>
</comment>
<dbReference type="SUPFAM" id="SSF47979">
    <property type="entry name" value="Iron-dependent repressor protein, dimerization domain"/>
    <property type="match status" value="1"/>
</dbReference>
<dbReference type="STRING" id="1410383.TGUWTKB_0510"/>
<accession>A0A090ARC7</accession>
<protein>
    <recommendedName>
        <fullName evidence="4">Transcriptional regulator MntR</fullName>
    </recommendedName>
    <alternativeName>
        <fullName evidence="13">Manganese transport regulator</fullName>
    </alternativeName>
</protein>
<evidence type="ECO:0000313" key="16">
    <source>
        <dbReference type="Proteomes" id="UP000031627"/>
    </source>
</evidence>
<dbReference type="GO" id="GO:0046983">
    <property type="term" value="F:protein dimerization activity"/>
    <property type="evidence" value="ECO:0007669"/>
    <property type="project" value="InterPro"/>
</dbReference>
<dbReference type="InterPro" id="IPR001367">
    <property type="entry name" value="Fe_dep_repressor"/>
</dbReference>
<evidence type="ECO:0000256" key="13">
    <source>
        <dbReference type="ARBA" id="ARBA00032593"/>
    </source>
</evidence>
<dbReference type="Gene3D" id="1.10.10.10">
    <property type="entry name" value="Winged helix-like DNA-binding domain superfamily/Winged helix DNA-binding domain"/>
    <property type="match status" value="1"/>
</dbReference>
<keyword evidence="7" id="KW-0805">Transcription regulation</keyword>
<keyword evidence="5" id="KW-0963">Cytoplasm</keyword>
<dbReference type="InterPro" id="IPR022689">
    <property type="entry name" value="Iron_dep_repressor"/>
</dbReference>
<dbReference type="Gene3D" id="1.10.60.10">
    <property type="entry name" value="Iron dependent repressor, metal binding and dimerisation domain"/>
    <property type="match status" value="1"/>
</dbReference>
<evidence type="ECO:0000256" key="4">
    <source>
        <dbReference type="ARBA" id="ARBA00022386"/>
    </source>
</evidence>
<sequence>MVFHIKNNTILIKKNFKAIKEHIEAFQQTREAHRHELIDDYVELINYLKKTLDIIRQIDIAIYLGVAQPTVAKMLRRLFEAGLIKKMSYRGIFLTDKGKKLAIKNHKRHVIVKKFLLSLGIDLKTAQLDAEGIEHHVSDNTLLAFQKFYKNREKIL</sequence>
<dbReference type="InterPro" id="IPR036421">
    <property type="entry name" value="Fe_dep_repressor_sf"/>
</dbReference>
<dbReference type="SUPFAM" id="SSF46785">
    <property type="entry name" value="Winged helix' DNA-binding domain"/>
    <property type="match status" value="1"/>
</dbReference>
<dbReference type="InterPro" id="IPR022687">
    <property type="entry name" value="HTH_DTXR"/>
</dbReference>
<dbReference type="GO" id="GO:0005737">
    <property type="term" value="C:cytoplasm"/>
    <property type="evidence" value="ECO:0007669"/>
    <property type="project" value="UniProtKB-SubCell"/>
</dbReference>
<evidence type="ECO:0000256" key="3">
    <source>
        <dbReference type="ARBA" id="ARBA00011738"/>
    </source>
</evidence>
<dbReference type="NCBIfam" id="NF008273">
    <property type="entry name" value="PRK11050.1"/>
    <property type="match status" value="1"/>
</dbReference>
<dbReference type="PANTHER" id="PTHR33238">
    <property type="entry name" value="IRON (METAL) DEPENDENT REPRESSOR, DTXR FAMILY"/>
    <property type="match status" value="1"/>
</dbReference>
<dbReference type="EMBL" id="AP014521">
    <property type="protein sequence ID" value="BAP58310.1"/>
    <property type="molecule type" value="Genomic_DNA"/>
</dbReference>
<dbReference type="GO" id="GO:0003700">
    <property type="term" value="F:DNA-binding transcription factor activity"/>
    <property type="evidence" value="ECO:0007669"/>
    <property type="project" value="InterPro"/>
</dbReference>
<keyword evidence="10" id="KW-0804">Transcription</keyword>
<comment type="function">
    <text evidence="12">In the presence of manganese, represses expression of mntH and mntS. Up-regulates expression of mntP.</text>
</comment>
<dbReference type="OrthoDB" id="9791355at2"/>
<dbReference type="Proteomes" id="UP000031627">
    <property type="component" value="Chromosome"/>
</dbReference>
<comment type="subunit">
    <text evidence="3">Homodimer.</text>
</comment>
<dbReference type="PROSITE" id="PS50944">
    <property type="entry name" value="HTH_DTXR"/>
    <property type="match status" value="1"/>
</dbReference>
<keyword evidence="6" id="KW-0678">Repressor</keyword>
<dbReference type="Pfam" id="PF02742">
    <property type="entry name" value="Fe_dep_repr_C"/>
    <property type="match status" value="1"/>
</dbReference>
<evidence type="ECO:0000256" key="7">
    <source>
        <dbReference type="ARBA" id="ARBA00023015"/>
    </source>
</evidence>
<feature type="domain" description="HTH dtxR-type" evidence="14">
    <location>
        <begin position="34"/>
        <end position="95"/>
    </location>
</feature>
<evidence type="ECO:0000256" key="11">
    <source>
        <dbReference type="ARBA" id="ARBA00023211"/>
    </source>
</evidence>
<evidence type="ECO:0000256" key="1">
    <source>
        <dbReference type="ARBA" id="ARBA00004496"/>
    </source>
</evidence>
<evidence type="ECO:0000256" key="6">
    <source>
        <dbReference type="ARBA" id="ARBA00022491"/>
    </source>
</evidence>
<evidence type="ECO:0000313" key="15">
    <source>
        <dbReference type="EMBL" id="BAP58310.1"/>
    </source>
</evidence>
<reference evidence="15 16" key="2">
    <citation type="journal article" date="2014" name="Curr. Biol.">
        <title>Symbiont-Supplemented Maternal Investment Underpinning Host's Ecological Adaptation.</title>
        <authorList>
            <person name="Kaiwa N."/>
            <person name="Hosokawa T."/>
            <person name="Nikoh N."/>
            <person name="Tanahashi M."/>
            <person name="Moriyama M."/>
            <person name="Meng X.Y."/>
            <person name="Maeda T."/>
            <person name="Yamaguchi K."/>
            <person name="Shigenobu S."/>
            <person name="Ito M."/>
            <person name="Fukatsu T."/>
        </authorList>
    </citation>
    <scope>NUCLEOTIDE SEQUENCE [LARGE SCALE GENOMIC DNA]</scope>
    <source>
        <strain evidence="15 16">UwTKB</strain>
    </source>
</reference>
<dbReference type="GO" id="GO:0046914">
    <property type="term" value="F:transition metal ion binding"/>
    <property type="evidence" value="ECO:0007669"/>
    <property type="project" value="InterPro"/>
</dbReference>
<proteinExistence type="inferred from homology"/>
<name>A0A090ARC7_9ENTR</name>
<evidence type="ECO:0000256" key="12">
    <source>
        <dbReference type="ARBA" id="ARBA00025185"/>
    </source>
</evidence>
<evidence type="ECO:0000256" key="8">
    <source>
        <dbReference type="ARBA" id="ARBA00023125"/>
    </source>
</evidence>
<dbReference type="PANTHER" id="PTHR33238:SF11">
    <property type="entry name" value="TRANSCRIPTIONAL REGULATOR MNTR"/>
    <property type="match status" value="1"/>
</dbReference>
<dbReference type="InterPro" id="IPR036388">
    <property type="entry name" value="WH-like_DNA-bd_sf"/>
</dbReference>
<evidence type="ECO:0000256" key="2">
    <source>
        <dbReference type="ARBA" id="ARBA00007871"/>
    </source>
</evidence>
<dbReference type="InterPro" id="IPR036390">
    <property type="entry name" value="WH_DNA-bd_sf"/>
</dbReference>
<dbReference type="GO" id="GO:0003677">
    <property type="term" value="F:DNA binding"/>
    <property type="evidence" value="ECO:0007669"/>
    <property type="project" value="UniProtKB-KW"/>
</dbReference>
<dbReference type="Pfam" id="PF01325">
    <property type="entry name" value="Fe_dep_repress"/>
    <property type="match status" value="1"/>
</dbReference>
<comment type="subcellular location">
    <subcellularLocation>
        <location evidence="1">Cytoplasm</location>
    </subcellularLocation>
</comment>
<keyword evidence="11" id="KW-0464">Manganese</keyword>
<dbReference type="SMART" id="SM00529">
    <property type="entry name" value="HTH_DTXR"/>
    <property type="match status" value="1"/>
</dbReference>
<evidence type="ECO:0000256" key="10">
    <source>
        <dbReference type="ARBA" id="ARBA00023163"/>
    </source>
</evidence>
<reference evidence="16" key="1">
    <citation type="submission" date="2013-11" db="EMBL/GenBank/DDBJ databases">
        <title>Symbiont-containing voluminous jelly as an extraordinary maternal gift for overwintering insect nymphs.</title>
        <authorList>
            <person name="Kaiwa N."/>
            <person name="Hosokawa T."/>
            <person name="Nikoh N."/>
            <person name="Meng X.Y."/>
            <person name="Tanahashi M."/>
            <person name="Moriyama M."/>
            <person name="Maeda T."/>
            <person name="Yamaguchi K."/>
            <person name="Shigenobu S."/>
            <person name="Ito M."/>
            <person name="Fukatsu T."/>
        </authorList>
    </citation>
    <scope>NUCLEOTIDE SEQUENCE [LARGE SCALE GENOMIC DNA]</scope>
    <source>
        <strain evidence="16">UwTKB</strain>
    </source>
</reference>